<evidence type="ECO:0000313" key="3">
    <source>
        <dbReference type="Proteomes" id="UP001161247"/>
    </source>
</evidence>
<organism evidence="2 3">
    <name type="scientific">Oldenlandia corymbosa var. corymbosa</name>
    <dbReference type="NCBI Taxonomy" id="529605"/>
    <lineage>
        <taxon>Eukaryota</taxon>
        <taxon>Viridiplantae</taxon>
        <taxon>Streptophyta</taxon>
        <taxon>Embryophyta</taxon>
        <taxon>Tracheophyta</taxon>
        <taxon>Spermatophyta</taxon>
        <taxon>Magnoliopsida</taxon>
        <taxon>eudicotyledons</taxon>
        <taxon>Gunneridae</taxon>
        <taxon>Pentapetalae</taxon>
        <taxon>asterids</taxon>
        <taxon>lamiids</taxon>
        <taxon>Gentianales</taxon>
        <taxon>Rubiaceae</taxon>
        <taxon>Rubioideae</taxon>
        <taxon>Spermacoceae</taxon>
        <taxon>Hedyotis-Oldenlandia complex</taxon>
        <taxon>Oldenlandia</taxon>
    </lineage>
</organism>
<protein>
    <submittedName>
        <fullName evidence="2">OLC1v1008000C1</fullName>
    </submittedName>
</protein>
<gene>
    <name evidence="2" type="ORF">OLC1_LOCUS16512</name>
</gene>
<feature type="region of interest" description="Disordered" evidence="1">
    <location>
        <begin position="315"/>
        <end position="340"/>
    </location>
</feature>
<proteinExistence type="predicted"/>
<reference evidence="2" key="1">
    <citation type="submission" date="2023-03" db="EMBL/GenBank/DDBJ databases">
        <authorList>
            <person name="Julca I."/>
        </authorList>
    </citation>
    <scope>NUCLEOTIDE SEQUENCE</scope>
</reference>
<dbReference type="Proteomes" id="UP001161247">
    <property type="component" value="Chromosome 6"/>
</dbReference>
<dbReference type="InterPro" id="IPR012340">
    <property type="entry name" value="NA-bd_OB-fold"/>
</dbReference>
<dbReference type="PANTHER" id="PTHR47165">
    <property type="entry name" value="OS03G0429900 PROTEIN"/>
    <property type="match status" value="1"/>
</dbReference>
<evidence type="ECO:0000256" key="1">
    <source>
        <dbReference type="SAM" id="MobiDB-lite"/>
    </source>
</evidence>
<dbReference type="EMBL" id="OX459123">
    <property type="protein sequence ID" value="CAI9108417.1"/>
    <property type="molecule type" value="Genomic_DNA"/>
</dbReference>
<name>A0AAV1DKN0_OLDCO</name>
<dbReference type="AlphaFoldDB" id="A0AAV1DKN0"/>
<accession>A0AAV1DKN0</accession>
<evidence type="ECO:0000313" key="2">
    <source>
        <dbReference type="EMBL" id="CAI9108417.1"/>
    </source>
</evidence>
<keyword evidence="3" id="KW-1185">Reference proteome</keyword>
<dbReference type="PANTHER" id="PTHR47165:SF4">
    <property type="entry name" value="OS03G0429900 PROTEIN"/>
    <property type="match status" value="1"/>
</dbReference>
<dbReference type="SUPFAM" id="SSF50249">
    <property type="entry name" value="Nucleic acid-binding proteins"/>
    <property type="match status" value="1"/>
</dbReference>
<dbReference type="Gene3D" id="2.40.50.140">
    <property type="entry name" value="Nucleic acid-binding proteins"/>
    <property type="match status" value="2"/>
</dbReference>
<sequence>MKNFIDRFKEGCTRRISNFDHALNINGGYRCAKHEYKIVFEPNTLVEYVADFDTPNHVFEIAPFAEITNFVAKFDYYFDVIGVIIGYSGPVAEEGKKRITVELEHERADRLKITLWGEYANRITNLMSTDVPYPVVLIVQYVNCKKYYGSSNLLAYRMEEDQIKEASIHKISIMSSISGYTTLEDFVNGALFLSLNEIKEIEEEYDWSYIGCRDCNRKVVDVEDVDAPRTVNKFSIGANGVKHPIFPRSGCAVYVRDDSASRIVTLRDRHVYNFIHKTATELREKDIDAELSAEFAHNITPTQYNTAKTGASYIDETDIGLPGDDTADSPPPKKSKEINEGNQSHFLTIVSSELGEVVFMTSVALSFCFATDENHVAFHGDSPSEGNELVLHSSFGMPSLLCRPIKEERMDLDYLCDRELVQESYDQDDENVINFGVQTKGDDDLMEISAQEYQGSLTLCAP</sequence>